<reference evidence="8 9" key="1">
    <citation type="submission" date="2022-06" db="EMBL/GenBank/DDBJ databases">
        <title>Runella sp. S5 genome sequencing.</title>
        <authorList>
            <person name="Park S."/>
        </authorList>
    </citation>
    <scope>NUCLEOTIDE SEQUENCE [LARGE SCALE GENOMIC DNA]</scope>
    <source>
        <strain evidence="8 9">S5</strain>
    </source>
</reference>
<gene>
    <name evidence="8" type="ORF">NCI00_19445</name>
</gene>
<evidence type="ECO:0000259" key="6">
    <source>
        <dbReference type="Pfam" id="PF07980"/>
    </source>
</evidence>
<evidence type="ECO:0000313" key="9">
    <source>
        <dbReference type="Proteomes" id="UP001204772"/>
    </source>
</evidence>
<evidence type="ECO:0000256" key="5">
    <source>
        <dbReference type="ARBA" id="ARBA00023237"/>
    </source>
</evidence>
<dbReference type="PROSITE" id="PS51257">
    <property type="entry name" value="PROKAR_LIPOPROTEIN"/>
    <property type="match status" value="1"/>
</dbReference>
<dbReference type="InterPro" id="IPR012944">
    <property type="entry name" value="SusD_RagB_dom"/>
</dbReference>
<dbReference type="InterPro" id="IPR033985">
    <property type="entry name" value="SusD-like_N"/>
</dbReference>
<evidence type="ECO:0000256" key="1">
    <source>
        <dbReference type="ARBA" id="ARBA00004442"/>
    </source>
</evidence>
<evidence type="ECO:0000256" key="3">
    <source>
        <dbReference type="ARBA" id="ARBA00022729"/>
    </source>
</evidence>
<dbReference type="Gene3D" id="1.25.40.390">
    <property type="match status" value="1"/>
</dbReference>
<dbReference type="CDD" id="cd08977">
    <property type="entry name" value="SusD"/>
    <property type="match status" value="1"/>
</dbReference>
<keyword evidence="5" id="KW-0998">Cell outer membrane</keyword>
<evidence type="ECO:0000313" key="8">
    <source>
        <dbReference type="EMBL" id="MCP1384619.1"/>
    </source>
</evidence>
<proteinExistence type="inferred from homology"/>
<name>A0ABT1FS81_9BACT</name>
<dbReference type="Proteomes" id="UP001204772">
    <property type="component" value="Unassembled WGS sequence"/>
</dbReference>
<evidence type="ECO:0000256" key="4">
    <source>
        <dbReference type="ARBA" id="ARBA00023136"/>
    </source>
</evidence>
<dbReference type="Pfam" id="PF14322">
    <property type="entry name" value="SusD-like_3"/>
    <property type="match status" value="1"/>
</dbReference>
<organism evidence="8 9">
    <name type="scientific">Runella salmonicolor</name>
    <dbReference type="NCBI Taxonomy" id="2950278"/>
    <lineage>
        <taxon>Bacteria</taxon>
        <taxon>Pseudomonadati</taxon>
        <taxon>Bacteroidota</taxon>
        <taxon>Cytophagia</taxon>
        <taxon>Cytophagales</taxon>
        <taxon>Spirosomataceae</taxon>
        <taxon>Runella</taxon>
    </lineage>
</organism>
<dbReference type="RefSeq" id="WP_253530336.1">
    <property type="nucleotide sequence ID" value="NZ_JAMZEL010000009.1"/>
</dbReference>
<sequence length="485" mass="55250">MKYTYLKLIIFGGLLFVGSSCDNFLKEEVYTQYAPEEFLKNETGIQNVLVGAYSQLQVQSGGGMREDQFTLSEFPTDITLESGGQFEKDALPYINFQWDASSPFLLSIWARMYRAIRNANVLLDNIDNITSISPAKLDLYKSEARFIRAEAYTHLHRYFGAVPLLLTTKTTDFQLTRPNDTEFNEFVAKELSEAAKFLPVKANARGKADKGTALAVLCKFYLNTKQWQKSADAAQEIIALGKYQLFPSIETLFSVDNENNNEFIFVYPCVAQAGYSNTYMPHAFPPNYPIQTNWINYGAQFRTYTSFIKSFDPNDRRFKMMLLEYTDTKGAKLKLVEDANGKPLDNARSFKYIPDPNAVSENNGNDIPVIRYADILLSRAEALNEISGPNQISIDLINQIRKRANVPNITLSSFPTKEALREHLLKERAWEFFTEGKRREDLIRMGRFISSALERGKNAKPFHVLYPLPQAEIDANPNLKQNDGY</sequence>
<comment type="subcellular location">
    <subcellularLocation>
        <location evidence="1">Cell outer membrane</location>
    </subcellularLocation>
</comment>
<keyword evidence="3" id="KW-0732">Signal</keyword>
<dbReference type="EMBL" id="JAMZEL010000009">
    <property type="protein sequence ID" value="MCP1384619.1"/>
    <property type="molecule type" value="Genomic_DNA"/>
</dbReference>
<dbReference type="SUPFAM" id="SSF48452">
    <property type="entry name" value="TPR-like"/>
    <property type="match status" value="1"/>
</dbReference>
<dbReference type="Pfam" id="PF07980">
    <property type="entry name" value="SusD_RagB"/>
    <property type="match status" value="1"/>
</dbReference>
<comment type="caution">
    <text evidence="8">The sequence shown here is derived from an EMBL/GenBank/DDBJ whole genome shotgun (WGS) entry which is preliminary data.</text>
</comment>
<dbReference type="InterPro" id="IPR011990">
    <property type="entry name" value="TPR-like_helical_dom_sf"/>
</dbReference>
<protein>
    <submittedName>
        <fullName evidence="8">RagB/SusD family nutrient uptake outer membrane protein</fullName>
    </submittedName>
</protein>
<feature type="domain" description="RagB/SusD" evidence="6">
    <location>
        <begin position="351"/>
        <end position="485"/>
    </location>
</feature>
<comment type="similarity">
    <text evidence="2">Belongs to the SusD family.</text>
</comment>
<evidence type="ECO:0000256" key="2">
    <source>
        <dbReference type="ARBA" id="ARBA00006275"/>
    </source>
</evidence>
<accession>A0ABT1FS81</accession>
<keyword evidence="4" id="KW-0472">Membrane</keyword>
<feature type="domain" description="SusD-like N-terminal" evidence="7">
    <location>
        <begin position="24"/>
        <end position="222"/>
    </location>
</feature>
<evidence type="ECO:0000259" key="7">
    <source>
        <dbReference type="Pfam" id="PF14322"/>
    </source>
</evidence>
<keyword evidence="9" id="KW-1185">Reference proteome</keyword>